<dbReference type="InterPro" id="IPR004007">
    <property type="entry name" value="DhaL_dom"/>
</dbReference>
<dbReference type="STRING" id="411490.ANACAC_00832"/>
<dbReference type="InterPro" id="IPR012737">
    <property type="entry name" value="DhaK_L_YcgS"/>
</dbReference>
<proteinExistence type="predicted"/>
<evidence type="ECO:0000259" key="9">
    <source>
        <dbReference type="PROSITE" id="PS51480"/>
    </source>
</evidence>
<keyword evidence="5 10" id="KW-0418">Kinase</keyword>
<evidence type="ECO:0000256" key="1">
    <source>
        <dbReference type="ARBA" id="ARBA00001113"/>
    </source>
</evidence>
<dbReference type="eggNOG" id="COG1461">
    <property type="taxonomic scope" value="Bacteria"/>
</dbReference>
<reference evidence="10" key="2">
    <citation type="submission" date="2013-11" db="EMBL/GenBank/DDBJ databases">
        <title>Draft genome sequence of Anaerostipes caccae (DSM 14662).</title>
        <authorList>
            <person name="Sudarsanam P."/>
            <person name="Ley R."/>
            <person name="Guruge J."/>
            <person name="Turnbaugh P.J."/>
            <person name="Mahowald M."/>
            <person name="Liep D."/>
            <person name="Gordon J."/>
        </authorList>
    </citation>
    <scope>NUCLEOTIDE SEQUENCE</scope>
    <source>
        <strain evidence="10">DSM 14662</strain>
    </source>
</reference>
<organism evidence="10 11">
    <name type="scientific">Anaerostipes caccae (strain DSM 14662 / CCUG 47493 / JCM 13470 / NCIMB 13811 / L1-92)</name>
    <dbReference type="NCBI Taxonomy" id="411490"/>
    <lineage>
        <taxon>Bacteria</taxon>
        <taxon>Bacillati</taxon>
        <taxon>Bacillota</taxon>
        <taxon>Clostridia</taxon>
        <taxon>Lachnospirales</taxon>
        <taxon>Lachnospiraceae</taxon>
        <taxon>Anaerostipes</taxon>
    </lineage>
</organism>
<comment type="subunit">
    <text evidence="7">Homodimer. The dihydroxyacetone kinase complex is composed of a homodimer of DhaM, a homodimer of DhaK and the subunit DhaL.</text>
</comment>
<dbReference type="GO" id="GO:0004371">
    <property type="term" value="F:glycerone kinase activity"/>
    <property type="evidence" value="ECO:0007669"/>
    <property type="project" value="InterPro"/>
</dbReference>
<evidence type="ECO:0000256" key="5">
    <source>
        <dbReference type="ARBA" id="ARBA00022777"/>
    </source>
</evidence>
<dbReference type="NCBIfam" id="TIGR02365">
    <property type="entry name" value="dha_L_ycgS"/>
    <property type="match status" value="1"/>
</dbReference>
<dbReference type="InterPro" id="IPR036117">
    <property type="entry name" value="DhaL_dom_sf"/>
</dbReference>
<dbReference type="GO" id="GO:0005829">
    <property type="term" value="C:cytosol"/>
    <property type="evidence" value="ECO:0007669"/>
    <property type="project" value="TreeGrafter"/>
</dbReference>
<dbReference type="SUPFAM" id="SSF101473">
    <property type="entry name" value="DhaL-like"/>
    <property type="match status" value="1"/>
</dbReference>
<evidence type="ECO:0000256" key="4">
    <source>
        <dbReference type="ARBA" id="ARBA00022679"/>
    </source>
</evidence>
<dbReference type="FunFam" id="1.25.40.340:FF:000002">
    <property type="entry name" value="Dihydroxyacetone kinase, L subunit"/>
    <property type="match status" value="1"/>
</dbReference>
<dbReference type="GO" id="GO:0019563">
    <property type="term" value="P:glycerol catabolic process"/>
    <property type="evidence" value="ECO:0007669"/>
    <property type="project" value="TreeGrafter"/>
</dbReference>
<keyword evidence="6" id="KW-0319">Glycerol metabolism</keyword>
<dbReference type="HOGENOM" id="CLU_066424_1_0_9"/>
<evidence type="ECO:0000256" key="7">
    <source>
        <dbReference type="ARBA" id="ARBA00046577"/>
    </source>
</evidence>
<dbReference type="InterPro" id="IPR050861">
    <property type="entry name" value="Dihydroxyacetone_Kinase"/>
</dbReference>
<gene>
    <name evidence="10" type="primary">dhaL</name>
    <name evidence="10" type="ORF">ANACAC_00832</name>
</gene>
<dbReference type="PANTHER" id="PTHR28629:SF4">
    <property type="entry name" value="TRIOKINASE_FMN CYCLASE"/>
    <property type="match status" value="1"/>
</dbReference>
<name>B0MBA5_ANACD</name>
<accession>B0MBA5</accession>
<dbReference type="SMART" id="SM01120">
    <property type="entry name" value="Dak2"/>
    <property type="match status" value="1"/>
</dbReference>
<dbReference type="Proteomes" id="UP000004935">
    <property type="component" value="Unassembled WGS sequence"/>
</dbReference>
<comment type="function">
    <text evidence="8">ADP-binding subunit of the dihydroxyacetone kinase, which is responsible for the phosphoenolpyruvate (PEP)-dependent phosphorylation of dihydroxyacetone. DhaL-ADP is converted to DhaL-ATP via a phosphoryl group transfer from DhaM and transmits it to dihydroxyacetone binds to DhaK.</text>
</comment>
<evidence type="ECO:0000256" key="6">
    <source>
        <dbReference type="ARBA" id="ARBA00022798"/>
    </source>
</evidence>
<protein>
    <recommendedName>
        <fullName evidence="3">phosphoenolpyruvate--glycerone phosphotransferase</fullName>
        <ecNumber evidence="3">2.7.1.121</ecNumber>
    </recommendedName>
</protein>
<dbReference type="EMBL" id="ABAX03000005">
    <property type="protein sequence ID" value="EDR98780.1"/>
    <property type="molecule type" value="Genomic_DNA"/>
</dbReference>
<comment type="catalytic activity">
    <reaction evidence="1">
        <text>dihydroxyacetone + phosphoenolpyruvate = dihydroxyacetone phosphate + pyruvate</text>
        <dbReference type="Rhea" id="RHEA:18381"/>
        <dbReference type="ChEBI" id="CHEBI:15361"/>
        <dbReference type="ChEBI" id="CHEBI:16016"/>
        <dbReference type="ChEBI" id="CHEBI:57642"/>
        <dbReference type="ChEBI" id="CHEBI:58702"/>
        <dbReference type="EC" id="2.7.1.121"/>
    </reaction>
</comment>
<evidence type="ECO:0000256" key="8">
    <source>
        <dbReference type="ARBA" id="ARBA00055771"/>
    </source>
</evidence>
<dbReference type="PANTHER" id="PTHR28629">
    <property type="entry name" value="TRIOKINASE/FMN CYCLASE"/>
    <property type="match status" value="1"/>
</dbReference>
<keyword evidence="11" id="KW-1185">Reference proteome</keyword>
<dbReference type="GO" id="GO:0047324">
    <property type="term" value="F:phosphoenolpyruvate-glycerone phosphotransferase activity"/>
    <property type="evidence" value="ECO:0007669"/>
    <property type="project" value="UniProtKB-EC"/>
</dbReference>
<comment type="pathway">
    <text evidence="2">Polyol metabolism; glycerol degradation.</text>
</comment>
<dbReference type="EC" id="2.7.1.121" evidence="3"/>
<comment type="caution">
    <text evidence="10">The sequence shown here is derived from an EMBL/GenBank/DDBJ whole genome shotgun (WGS) entry which is preliminary data.</text>
</comment>
<sequence>MIIRRKIMSSFKNADAGVIVDHLIKTIQEQRDYLSEIDGKIGDGDHGINMNKGFTMCGDKLKGQTYNMSQGLCTLGETLLEDIGGSMGPLYGLLFDELSAASEDKEEIDAEIFGEMITGAVEGIQEISPAKPGDKTLLDTLIPAKEAFMAEKEAGKDFSECLDAMRNAAKKGWESTKNMTAKIGRASRLGERSRGVLDAGATSCYFILDCLASSIQSIL</sequence>
<evidence type="ECO:0000256" key="2">
    <source>
        <dbReference type="ARBA" id="ARBA00004745"/>
    </source>
</evidence>
<dbReference type="Gene3D" id="1.25.40.340">
    <property type="match status" value="1"/>
</dbReference>
<reference evidence="10" key="1">
    <citation type="submission" date="2007-11" db="EMBL/GenBank/DDBJ databases">
        <authorList>
            <person name="Fulton L."/>
            <person name="Clifton S."/>
            <person name="Fulton B."/>
            <person name="Xu J."/>
            <person name="Minx P."/>
            <person name="Pepin K.H."/>
            <person name="Johnson M."/>
            <person name="Thiruvilangam P."/>
            <person name="Bhonagiri V."/>
            <person name="Nash W.E."/>
            <person name="Mardis E.R."/>
            <person name="Wilson R.K."/>
        </authorList>
    </citation>
    <scope>NUCLEOTIDE SEQUENCE [LARGE SCALE GENOMIC DNA]</scope>
    <source>
        <strain evidence="10">DSM 14662</strain>
    </source>
</reference>
<dbReference type="AlphaFoldDB" id="B0MBA5"/>
<feature type="domain" description="DhaL" evidence="9">
    <location>
        <begin position="14"/>
        <end position="213"/>
    </location>
</feature>
<dbReference type="PROSITE" id="PS51480">
    <property type="entry name" value="DHAL"/>
    <property type="match status" value="1"/>
</dbReference>
<evidence type="ECO:0000313" key="10">
    <source>
        <dbReference type="EMBL" id="EDR98780.1"/>
    </source>
</evidence>
<keyword evidence="4 10" id="KW-0808">Transferase</keyword>
<evidence type="ECO:0000313" key="11">
    <source>
        <dbReference type="Proteomes" id="UP000004935"/>
    </source>
</evidence>
<dbReference type="Pfam" id="PF02734">
    <property type="entry name" value="Dak2"/>
    <property type="match status" value="1"/>
</dbReference>
<evidence type="ECO:0000256" key="3">
    <source>
        <dbReference type="ARBA" id="ARBA00012095"/>
    </source>
</evidence>